<dbReference type="OrthoDB" id="2985014at2759"/>
<feature type="transmembrane region" description="Helical" evidence="6">
    <location>
        <begin position="133"/>
        <end position="152"/>
    </location>
</feature>
<feature type="transmembrane region" description="Helical" evidence="6">
    <location>
        <begin position="390"/>
        <end position="409"/>
    </location>
</feature>
<dbReference type="Proteomes" id="UP000398389">
    <property type="component" value="Unassembled WGS sequence"/>
</dbReference>
<reference evidence="7 8" key="1">
    <citation type="submission" date="2019-09" db="EMBL/GenBank/DDBJ databases">
        <authorList>
            <person name="Brejova B."/>
        </authorList>
    </citation>
    <scope>NUCLEOTIDE SEQUENCE [LARGE SCALE GENOMIC DNA]</scope>
</reference>
<dbReference type="PANTHER" id="PTHR43791">
    <property type="entry name" value="PERMEASE-RELATED"/>
    <property type="match status" value="1"/>
</dbReference>
<feature type="transmembrane region" description="Helical" evidence="6">
    <location>
        <begin position="328"/>
        <end position="348"/>
    </location>
</feature>
<dbReference type="SUPFAM" id="SSF103473">
    <property type="entry name" value="MFS general substrate transporter"/>
    <property type="match status" value="1"/>
</dbReference>
<feature type="transmembrane region" description="Helical" evidence="6">
    <location>
        <begin position="265"/>
        <end position="284"/>
    </location>
</feature>
<comment type="subcellular location">
    <subcellularLocation>
        <location evidence="1">Membrane</location>
        <topology evidence="1">Multi-pass membrane protein</topology>
    </subcellularLocation>
</comment>
<evidence type="ECO:0000256" key="4">
    <source>
        <dbReference type="ARBA" id="ARBA00022989"/>
    </source>
</evidence>
<sequence>MKLSIEESARLKDPVYLLNIKYSLAEESRLVRKFDLHLMTFLCALYLVSYLDRSNIGNANVAGLSRSLDMSDHQYQWLLTVFYLGYILFQWLTLFWKRFPPKYYVCIVVVAWGLVSTGQAIANTWVQMMALRLLLGIFEAGFGPGVPYYLSFFYYRHEIAFRTGLFLVVPPVSSAFSGALAYFITKHMQTDPWRLLYLVEGLPTIFLGVLCYWCIPNDSKSARGLTPHEREIAAARSLRQIGTIERVHKIDWNEGLASLVDVKNLCCMAMFFCINVSFASLPIYLPTIIRDMKHSNASAQGLTAPPYLVAAIATLTVTYLSDKLQQRGYFVAGAYLVAATGYMVLATVDIEHTGIRYAATFLCCAGVYPCVGVLLSWLGNMHGDDNKRSFAYVLLQLVGQCGPLVGTRVYPATDTPRYTRGFWTCAGCLAASAALALWLRAHLAKLNRIRDNVYGPLVENAIEMVDSGEEDDDNGFEEDYNGTCGAGLEQESHRSFRYIL</sequence>
<proteinExistence type="predicted"/>
<evidence type="ECO:0000256" key="3">
    <source>
        <dbReference type="ARBA" id="ARBA00022692"/>
    </source>
</evidence>
<feature type="transmembrane region" description="Helical" evidence="6">
    <location>
        <begin position="75"/>
        <end position="96"/>
    </location>
</feature>
<dbReference type="PANTHER" id="PTHR43791:SF36">
    <property type="entry name" value="TRANSPORTER, PUTATIVE (AFU_ORTHOLOGUE AFUA_6G08340)-RELATED"/>
    <property type="match status" value="1"/>
</dbReference>
<evidence type="ECO:0000313" key="8">
    <source>
        <dbReference type="Proteomes" id="UP000398389"/>
    </source>
</evidence>
<feature type="transmembrane region" description="Helical" evidence="6">
    <location>
        <begin position="304"/>
        <end position="321"/>
    </location>
</feature>
<dbReference type="InterPro" id="IPR011701">
    <property type="entry name" value="MFS"/>
</dbReference>
<evidence type="ECO:0000256" key="5">
    <source>
        <dbReference type="ARBA" id="ARBA00023136"/>
    </source>
</evidence>
<dbReference type="Pfam" id="PF07690">
    <property type="entry name" value="MFS_1"/>
    <property type="match status" value="1"/>
</dbReference>
<dbReference type="FunFam" id="1.20.1250.20:FF:000013">
    <property type="entry name" value="MFS general substrate transporter"/>
    <property type="match status" value="1"/>
</dbReference>
<feature type="transmembrane region" description="Helical" evidence="6">
    <location>
        <begin position="103"/>
        <end position="121"/>
    </location>
</feature>
<feature type="transmembrane region" description="Helical" evidence="6">
    <location>
        <begin position="196"/>
        <end position="215"/>
    </location>
</feature>
<dbReference type="FunFam" id="1.20.1250.20:FF:000018">
    <property type="entry name" value="MFS transporter permease"/>
    <property type="match status" value="1"/>
</dbReference>
<organism evidence="7 8">
    <name type="scientific">Magnusiomyces paraingens</name>
    <dbReference type="NCBI Taxonomy" id="2606893"/>
    <lineage>
        <taxon>Eukaryota</taxon>
        <taxon>Fungi</taxon>
        <taxon>Dikarya</taxon>
        <taxon>Ascomycota</taxon>
        <taxon>Saccharomycotina</taxon>
        <taxon>Dipodascomycetes</taxon>
        <taxon>Dipodascales</taxon>
        <taxon>Dipodascaceae</taxon>
        <taxon>Magnusiomyces</taxon>
    </lineage>
</organism>
<evidence type="ECO:0000256" key="1">
    <source>
        <dbReference type="ARBA" id="ARBA00004141"/>
    </source>
</evidence>
<dbReference type="InterPro" id="IPR036259">
    <property type="entry name" value="MFS_trans_sf"/>
</dbReference>
<evidence type="ECO:0000256" key="2">
    <source>
        <dbReference type="ARBA" id="ARBA00022448"/>
    </source>
</evidence>
<dbReference type="AlphaFoldDB" id="A0A5E8BD61"/>
<evidence type="ECO:0000256" key="6">
    <source>
        <dbReference type="SAM" id="Phobius"/>
    </source>
</evidence>
<keyword evidence="2" id="KW-0813">Transport</keyword>
<gene>
    <name evidence="7" type="ORF">SAPINGB_P001877</name>
</gene>
<dbReference type="EMBL" id="CABVLU010000002">
    <property type="protein sequence ID" value="VVT48638.1"/>
    <property type="molecule type" value="Genomic_DNA"/>
</dbReference>
<feature type="transmembrane region" description="Helical" evidence="6">
    <location>
        <begin position="421"/>
        <end position="439"/>
    </location>
</feature>
<protein>
    <recommendedName>
        <fullName evidence="9">Major facilitator superfamily (MFS) profile domain-containing protein</fullName>
    </recommendedName>
</protein>
<keyword evidence="3 6" id="KW-0812">Transmembrane</keyword>
<dbReference type="GO" id="GO:0016020">
    <property type="term" value="C:membrane"/>
    <property type="evidence" value="ECO:0007669"/>
    <property type="project" value="UniProtKB-SubCell"/>
</dbReference>
<keyword evidence="8" id="KW-1185">Reference proteome</keyword>
<keyword evidence="4 6" id="KW-1133">Transmembrane helix</keyword>
<feature type="transmembrane region" description="Helical" evidence="6">
    <location>
        <begin position="354"/>
        <end position="378"/>
    </location>
</feature>
<dbReference type="RefSeq" id="XP_031852488.1">
    <property type="nucleotide sequence ID" value="XM_031996597.1"/>
</dbReference>
<dbReference type="GeneID" id="43580697"/>
<evidence type="ECO:0008006" key="9">
    <source>
        <dbReference type="Google" id="ProtNLM"/>
    </source>
</evidence>
<keyword evidence="5 6" id="KW-0472">Membrane</keyword>
<name>A0A5E8BD61_9ASCO</name>
<accession>A0A5E8BD61</accession>
<dbReference type="GO" id="GO:0022857">
    <property type="term" value="F:transmembrane transporter activity"/>
    <property type="evidence" value="ECO:0007669"/>
    <property type="project" value="InterPro"/>
</dbReference>
<feature type="transmembrane region" description="Helical" evidence="6">
    <location>
        <begin position="34"/>
        <end position="51"/>
    </location>
</feature>
<dbReference type="Gene3D" id="1.20.1250.20">
    <property type="entry name" value="MFS general substrate transporter like domains"/>
    <property type="match status" value="2"/>
</dbReference>
<evidence type="ECO:0000313" key="7">
    <source>
        <dbReference type="EMBL" id="VVT48638.1"/>
    </source>
</evidence>
<feature type="transmembrane region" description="Helical" evidence="6">
    <location>
        <begin position="164"/>
        <end position="184"/>
    </location>
</feature>